<evidence type="ECO:0000256" key="2">
    <source>
        <dbReference type="ARBA" id="ARBA00023445"/>
    </source>
</evidence>
<organism evidence="4 5">
    <name type="scientific">Aspergillus violaceofuscus (strain CBS 115571)</name>
    <dbReference type="NCBI Taxonomy" id="1450538"/>
    <lineage>
        <taxon>Eukaryota</taxon>
        <taxon>Fungi</taxon>
        <taxon>Dikarya</taxon>
        <taxon>Ascomycota</taxon>
        <taxon>Pezizomycotina</taxon>
        <taxon>Eurotiomycetes</taxon>
        <taxon>Eurotiomycetidae</taxon>
        <taxon>Eurotiales</taxon>
        <taxon>Aspergillaceae</taxon>
        <taxon>Aspergillus</taxon>
    </lineage>
</organism>
<dbReference type="GO" id="GO:0016616">
    <property type="term" value="F:oxidoreductase activity, acting on the CH-OH group of donors, NAD or NADP as acceptor"/>
    <property type="evidence" value="ECO:0007669"/>
    <property type="project" value="TreeGrafter"/>
</dbReference>
<dbReference type="AlphaFoldDB" id="A0A2V5H8C2"/>
<dbReference type="OMA" id="KPYGSAM"/>
<dbReference type="PANTHER" id="PTHR10366">
    <property type="entry name" value="NAD DEPENDENT EPIMERASE/DEHYDRATASE"/>
    <property type="match status" value="1"/>
</dbReference>
<proteinExistence type="inferred from homology"/>
<accession>A0A2V5H8C2</accession>
<dbReference type="SUPFAM" id="SSF51735">
    <property type="entry name" value="NAD(P)-binding Rossmann-fold domains"/>
    <property type="match status" value="1"/>
</dbReference>
<evidence type="ECO:0000256" key="1">
    <source>
        <dbReference type="ARBA" id="ARBA00023002"/>
    </source>
</evidence>
<dbReference type="Gene3D" id="3.40.50.720">
    <property type="entry name" value="NAD(P)-binding Rossmann-like Domain"/>
    <property type="match status" value="1"/>
</dbReference>
<comment type="similarity">
    <text evidence="2">Belongs to the NAD(P)-dependent epimerase/dehydratase family. Dihydroflavonol-4-reductase subfamily.</text>
</comment>
<dbReference type="Pfam" id="PF01370">
    <property type="entry name" value="Epimerase"/>
    <property type="match status" value="1"/>
</dbReference>
<evidence type="ECO:0000313" key="4">
    <source>
        <dbReference type="EMBL" id="PYI17213.1"/>
    </source>
</evidence>
<dbReference type="STRING" id="1450538.A0A2V5H8C2"/>
<protein>
    <submittedName>
        <fullName evidence="4">NAD(P)-binding protein</fullName>
    </submittedName>
</protein>
<feature type="domain" description="NAD-dependent epimerase/dehydratase" evidence="3">
    <location>
        <begin position="12"/>
        <end position="272"/>
    </location>
</feature>
<reference evidence="4 5" key="1">
    <citation type="submission" date="2018-02" db="EMBL/GenBank/DDBJ databases">
        <title>The genomes of Aspergillus section Nigri reveals drivers in fungal speciation.</title>
        <authorList>
            <consortium name="DOE Joint Genome Institute"/>
            <person name="Vesth T.C."/>
            <person name="Nybo J."/>
            <person name="Theobald S."/>
            <person name="Brandl J."/>
            <person name="Frisvad J.C."/>
            <person name="Nielsen K.F."/>
            <person name="Lyhne E.K."/>
            <person name="Kogle M.E."/>
            <person name="Kuo A."/>
            <person name="Riley R."/>
            <person name="Clum A."/>
            <person name="Nolan M."/>
            <person name="Lipzen A."/>
            <person name="Salamov A."/>
            <person name="Henrissat B."/>
            <person name="Wiebenga A."/>
            <person name="De vries R.P."/>
            <person name="Grigoriev I.V."/>
            <person name="Mortensen U.H."/>
            <person name="Andersen M.R."/>
            <person name="Baker S.E."/>
        </authorList>
    </citation>
    <scope>NUCLEOTIDE SEQUENCE [LARGE SCALE GENOMIC DNA]</scope>
    <source>
        <strain evidence="4 5">CBS 115571</strain>
    </source>
</reference>
<dbReference type="InterPro" id="IPR001509">
    <property type="entry name" value="Epimerase_deHydtase"/>
</dbReference>
<dbReference type="Proteomes" id="UP000249829">
    <property type="component" value="Unassembled WGS sequence"/>
</dbReference>
<keyword evidence="5" id="KW-1185">Reference proteome</keyword>
<gene>
    <name evidence="4" type="ORF">BO99DRAFT_444871</name>
</gene>
<dbReference type="PANTHER" id="PTHR10366:SF564">
    <property type="entry name" value="STEROL-4-ALPHA-CARBOXYLATE 3-DEHYDROGENASE, DECARBOXYLATING"/>
    <property type="match status" value="1"/>
</dbReference>
<dbReference type="InterPro" id="IPR050425">
    <property type="entry name" value="NAD(P)_dehydrat-like"/>
</dbReference>
<evidence type="ECO:0000313" key="5">
    <source>
        <dbReference type="Proteomes" id="UP000249829"/>
    </source>
</evidence>
<dbReference type="EMBL" id="KZ825159">
    <property type="protein sequence ID" value="PYI17213.1"/>
    <property type="molecule type" value="Genomic_DNA"/>
</dbReference>
<evidence type="ECO:0000259" key="3">
    <source>
        <dbReference type="Pfam" id="PF01370"/>
    </source>
</evidence>
<name>A0A2V5H8C2_ASPV1</name>
<sequence>MDPHSTSREKLLITGATGYIGFKTLLTALSRGYSILALVRKDSDISDLQSRSAVITESVRSGQLEFAIVPDFLAEDAVYDVLRGSGVAVIVHLASPLAPQTENYEEDIIRPAVSMVTVFLEAARRVESVRRVVVTSSCVTLIPFEWNFNPDSERLYTATDLNPTLTSTPASPMEAYWISKALARKASRDFVETHRPSFDFVNLLPGVVIGPDDRLIPSPTNKTVKSGDVLQGTRRSVLAPVLTADLSSSFPYVGVPVHVGDVARAHIDAVDRQRIPGNREFILVSDADADEGVDWEEGARGVVRTYYGKELEEGFFPMEGSLEAIRWRVDTRETERVFGWRLVGFQETIKALVAQWVGLKRLETSVEAGCE</sequence>
<dbReference type="InterPro" id="IPR036291">
    <property type="entry name" value="NAD(P)-bd_dom_sf"/>
</dbReference>
<keyword evidence="1" id="KW-0560">Oxidoreductase</keyword>